<gene>
    <name evidence="2" type="ORF">OUZ56_010536</name>
</gene>
<evidence type="ECO:0000313" key="2">
    <source>
        <dbReference type="EMBL" id="KAK4025031.1"/>
    </source>
</evidence>
<proteinExistence type="predicted"/>
<protein>
    <submittedName>
        <fullName evidence="2">Uncharacterized protein</fullName>
    </submittedName>
</protein>
<dbReference type="EMBL" id="JAOYFB010000037">
    <property type="protein sequence ID" value="KAK4025031.1"/>
    <property type="molecule type" value="Genomic_DNA"/>
</dbReference>
<organism evidence="2 3">
    <name type="scientific">Daphnia magna</name>
    <dbReference type="NCBI Taxonomy" id="35525"/>
    <lineage>
        <taxon>Eukaryota</taxon>
        <taxon>Metazoa</taxon>
        <taxon>Ecdysozoa</taxon>
        <taxon>Arthropoda</taxon>
        <taxon>Crustacea</taxon>
        <taxon>Branchiopoda</taxon>
        <taxon>Diplostraca</taxon>
        <taxon>Cladocera</taxon>
        <taxon>Anomopoda</taxon>
        <taxon>Daphniidae</taxon>
        <taxon>Daphnia</taxon>
    </lineage>
</organism>
<sequence length="220" mass="23632">MLENFTAIHYINKSSGTKAPALSAISVDIVAWCEEHNLTIEAIHLPGALNVQYPAQKGYCTCRSAIEIAERVQQLETSRYNIPSNSNSLGTEDRPICLSLESTARPLLQLDASAGVNGGRHIPPELERSGREGKSRPDSSGTGLASATIVADNYGTSPPTSPDHSTEHGTAFGHVEQSSPSSDARIPPVSRLGVIVMASKPEAFRNEWSSFLWVETVSPH</sequence>
<keyword evidence="3" id="KW-1185">Reference proteome</keyword>
<comment type="caution">
    <text evidence="2">The sequence shown here is derived from an EMBL/GenBank/DDBJ whole genome shotgun (WGS) entry which is preliminary data.</text>
</comment>
<dbReference type="Proteomes" id="UP001234178">
    <property type="component" value="Unassembled WGS sequence"/>
</dbReference>
<evidence type="ECO:0000256" key="1">
    <source>
        <dbReference type="SAM" id="MobiDB-lite"/>
    </source>
</evidence>
<name>A0ABR0AIU1_9CRUS</name>
<feature type="region of interest" description="Disordered" evidence="1">
    <location>
        <begin position="111"/>
        <end position="187"/>
    </location>
</feature>
<accession>A0ABR0AIU1</accession>
<evidence type="ECO:0000313" key="3">
    <source>
        <dbReference type="Proteomes" id="UP001234178"/>
    </source>
</evidence>
<feature type="compositionally biased region" description="Basic and acidic residues" evidence="1">
    <location>
        <begin position="122"/>
        <end position="137"/>
    </location>
</feature>
<reference evidence="2 3" key="1">
    <citation type="journal article" date="2023" name="Nucleic Acids Res.">
        <title>The hologenome of Daphnia magna reveals possible DNA methylation and microbiome-mediated evolution of the host genome.</title>
        <authorList>
            <person name="Chaturvedi A."/>
            <person name="Li X."/>
            <person name="Dhandapani V."/>
            <person name="Marshall H."/>
            <person name="Kissane S."/>
            <person name="Cuenca-Cambronero M."/>
            <person name="Asole G."/>
            <person name="Calvet F."/>
            <person name="Ruiz-Romero M."/>
            <person name="Marangio P."/>
            <person name="Guigo R."/>
            <person name="Rago D."/>
            <person name="Mirbahai L."/>
            <person name="Eastwood N."/>
            <person name="Colbourne J.K."/>
            <person name="Zhou J."/>
            <person name="Mallon E."/>
            <person name="Orsini L."/>
        </authorList>
    </citation>
    <scope>NUCLEOTIDE SEQUENCE [LARGE SCALE GENOMIC DNA]</scope>
    <source>
        <strain evidence="2">LRV0_1</strain>
    </source>
</reference>